<protein>
    <recommendedName>
        <fullName evidence="3">Triosephosphate isomerase</fullName>
        <ecNumber evidence="3">5.3.1.1</ecNumber>
    </recommendedName>
</protein>
<name>A0A075TZE9_9LACO</name>
<dbReference type="Gene3D" id="3.20.20.70">
    <property type="entry name" value="Aldolase class I"/>
    <property type="match status" value="1"/>
</dbReference>
<dbReference type="UniPathway" id="UPA00109">
    <property type="reaction ID" value="UER00189"/>
</dbReference>
<evidence type="ECO:0000256" key="3">
    <source>
        <dbReference type="RuleBase" id="RU363013"/>
    </source>
</evidence>
<dbReference type="PANTHER" id="PTHR21139">
    <property type="entry name" value="TRIOSEPHOSPHATE ISOMERASE"/>
    <property type="match status" value="1"/>
</dbReference>
<dbReference type="PROSITE" id="PS51440">
    <property type="entry name" value="TIM_2"/>
    <property type="match status" value="1"/>
</dbReference>
<reference evidence="5" key="2">
    <citation type="submission" date="2014-08" db="EMBL/GenBank/DDBJ databases">
        <title>Complete genome of Weissella ceti strain WS74 isolated from diseased rainbow trout in Brazil.</title>
        <authorList>
            <person name="Figueiredo H.C.P."/>
            <person name="Leal C.A.G."/>
            <person name="Pereira F.L."/>
            <person name="Soares S.C."/>
            <person name="Dorella F.A."/>
            <person name="Carvalho A.F."/>
            <person name="Azevedo V.A.C."/>
        </authorList>
    </citation>
    <scope>NUCLEOTIDE SEQUENCE [LARGE SCALE GENOMIC DNA]</scope>
    <source>
        <strain evidence="5">WS74</strain>
    </source>
</reference>
<dbReference type="GO" id="GO:0019563">
    <property type="term" value="P:glycerol catabolic process"/>
    <property type="evidence" value="ECO:0007669"/>
    <property type="project" value="TreeGrafter"/>
</dbReference>
<comment type="pathway">
    <text evidence="3">Carbohydrate degradation; glycolysis; D-glyceraldehyde 3-phosphate from glycerone phosphate: step 1/1.</text>
</comment>
<evidence type="ECO:0000313" key="4">
    <source>
        <dbReference type="EMBL" id="AIM62990.1"/>
    </source>
</evidence>
<dbReference type="STRING" id="759620.WS105_0799"/>
<dbReference type="GO" id="GO:0005829">
    <property type="term" value="C:cytosol"/>
    <property type="evidence" value="ECO:0007669"/>
    <property type="project" value="TreeGrafter"/>
</dbReference>
<dbReference type="CDD" id="cd00311">
    <property type="entry name" value="TIM"/>
    <property type="match status" value="1"/>
</dbReference>
<accession>A0A075TZE9</accession>
<dbReference type="RefSeq" id="WP_009496447.1">
    <property type="nucleotide sequence ID" value="NZ_CP009223.1"/>
</dbReference>
<dbReference type="OrthoDB" id="9809429at2"/>
<dbReference type="NCBIfam" id="TIGR00419">
    <property type="entry name" value="tim"/>
    <property type="match status" value="1"/>
</dbReference>
<comment type="similarity">
    <text evidence="1 3">Belongs to the triosephosphate isomerase family.</text>
</comment>
<keyword evidence="3" id="KW-0324">Glycolysis</keyword>
<dbReference type="KEGG" id="wct:WS74_0738"/>
<keyword evidence="3" id="KW-0963">Cytoplasm</keyword>
<dbReference type="Pfam" id="PF00121">
    <property type="entry name" value="TIM"/>
    <property type="match status" value="1"/>
</dbReference>
<dbReference type="AlphaFoldDB" id="A0A075TZE9"/>
<comment type="pathway">
    <text evidence="3">Carbohydrate biosynthesis; gluconeogenesis.</text>
</comment>
<dbReference type="InterPro" id="IPR013785">
    <property type="entry name" value="Aldolase_TIM"/>
</dbReference>
<dbReference type="Proteomes" id="UP000029079">
    <property type="component" value="Chromosome"/>
</dbReference>
<dbReference type="UniPathway" id="UPA00138"/>
<evidence type="ECO:0000256" key="2">
    <source>
        <dbReference type="ARBA" id="ARBA00023235"/>
    </source>
</evidence>
<comment type="subunit">
    <text evidence="3">Homodimer.</text>
</comment>
<dbReference type="GO" id="GO:0006094">
    <property type="term" value="P:gluconeogenesis"/>
    <property type="evidence" value="ECO:0007669"/>
    <property type="project" value="UniProtKB-UniPathway"/>
</dbReference>
<comment type="catalytic activity">
    <reaction evidence="3">
        <text>D-glyceraldehyde 3-phosphate = dihydroxyacetone phosphate</text>
        <dbReference type="Rhea" id="RHEA:18585"/>
        <dbReference type="ChEBI" id="CHEBI:57642"/>
        <dbReference type="ChEBI" id="CHEBI:59776"/>
        <dbReference type="EC" id="5.3.1.1"/>
    </reaction>
</comment>
<keyword evidence="3" id="KW-0312">Gluconeogenesis</keyword>
<sequence>MRVPFIVGNWKTNKKAAEVHHFLRAIEGKLPEPNVVEVGIAAQDIFLHEMVIYADQVEEPLQIFSENIHWADEGSYTGETSPAALADIGVNGAIVGHYERRKMFKETNGTVGLKVAAALRNGLTPIIAIAEDTTRYNPDDIEMPPLTEIAVALAGIDRKQADKIVIAYEPAWAIGASEAPTMDVIEHAAKVIRASLAILFTQEVADKIRIQYGGSVTPANAAEIMQQPNIDGLLIGRASLEPADFLHMIDDAVTSTAQKGSL</sequence>
<organism evidence="4 5">
    <name type="scientific">Weissella ceti</name>
    <dbReference type="NCBI Taxonomy" id="759620"/>
    <lineage>
        <taxon>Bacteria</taxon>
        <taxon>Bacillati</taxon>
        <taxon>Bacillota</taxon>
        <taxon>Bacilli</taxon>
        <taxon>Lactobacillales</taxon>
        <taxon>Lactobacillaceae</taxon>
        <taxon>Weissella</taxon>
    </lineage>
</organism>
<keyword evidence="5" id="KW-1185">Reference proteome</keyword>
<dbReference type="InterPro" id="IPR035990">
    <property type="entry name" value="TIM_sf"/>
</dbReference>
<dbReference type="GO" id="GO:0006096">
    <property type="term" value="P:glycolytic process"/>
    <property type="evidence" value="ECO:0007669"/>
    <property type="project" value="UniProtKB-UniRule"/>
</dbReference>
<dbReference type="InterPro" id="IPR000652">
    <property type="entry name" value="Triosephosphate_isomerase"/>
</dbReference>
<dbReference type="SUPFAM" id="SSF51351">
    <property type="entry name" value="Triosephosphate isomerase (TIM)"/>
    <property type="match status" value="1"/>
</dbReference>
<dbReference type="EMBL" id="CP009223">
    <property type="protein sequence ID" value="AIM62990.1"/>
    <property type="molecule type" value="Genomic_DNA"/>
</dbReference>
<evidence type="ECO:0000256" key="1">
    <source>
        <dbReference type="ARBA" id="ARBA00007422"/>
    </source>
</evidence>
<proteinExistence type="inferred from homology"/>
<evidence type="ECO:0000313" key="5">
    <source>
        <dbReference type="Proteomes" id="UP000029079"/>
    </source>
</evidence>
<dbReference type="GO" id="GO:0004807">
    <property type="term" value="F:triose-phosphate isomerase activity"/>
    <property type="evidence" value="ECO:0007669"/>
    <property type="project" value="UniProtKB-UniRule"/>
</dbReference>
<reference evidence="4 5" key="1">
    <citation type="journal article" date="2014" name="Genome Announc.">
        <title>Complete Genome Sequences of Fish Pathogenic Weissella ceti Strains WS74 and WS105.</title>
        <authorList>
            <person name="Figueiredo H.C."/>
            <person name="Leal C.A."/>
            <person name="Dorella F.A."/>
            <person name="Carvalho A.F."/>
            <person name="Soares S.C."/>
            <person name="Pereira F.L."/>
            <person name="Azevedo V.A."/>
        </authorList>
    </citation>
    <scope>NUCLEOTIDE SEQUENCE [LARGE SCALE GENOMIC DNA]</scope>
    <source>
        <strain evidence="4 5">WS74</strain>
    </source>
</reference>
<dbReference type="GO" id="GO:0046166">
    <property type="term" value="P:glyceraldehyde-3-phosphate biosynthetic process"/>
    <property type="evidence" value="ECO:0007669"/>
    <property type="project" value="TreeGrafter"/>
</dbReference>
<dbReference type="KEGG" id="wci:WS105_0799"/>
<dbReference type="PANTHER" id="PTHR21139:SF42">
    <property type="entry name" value="TRIOSEPHOSPHATE ISOMERASE"/>
    <property type="match status" value="1"/>
</dbReference>
<dbReference type="EC" id="5.3.1.1" evidence="3"/>
<keyword evidence="2 3" id="KW-0413">Isomerase</keyword>
<comment type="subcellular location">
    <subcellularLocation>
        <location evidence="3">Cytoplasm</location>
    </subcellularLocation>
</comment>
<dbReference type="KEGG" id="wce:WS08_0736"/>
<dbReference type="PATRIC" id="fig|759620.7.peg.760"/>
<gene>
    <name evidence="4" type="ORF">WS74_0738</name>
</gene>